<dbReference type="Proteomes" id="UP000186795">
    <property type="component" value="Unassembled WGS sequence"/>
</dbReference>
<dbReference type="GO" id="GO:0000272">
    <property type="term" value="P:polysaccharide catabolic process"/>
    <property type="evidence" value="ECO:0007669"/>
    <property type="project" value="UniProtKB-KW"/>
</dbReference>
<keyword evidence="8 10" id="KW-0326">Glycosidase</keyword>
<dbReference type="PROSITE" id="PS50853">
    <property type="entry name" value="FN3"/>
    <property type="match status" value="1"/>
</dbReference>
<dbReference type="AlphaFoldDB" id="A0A1N7NU48"/>
<keyword evidence="15" id="KW-1185">Reference proteome</keyword>
<dbReference type="InterPro" id="IPR003961">
    <property type="entry name" value="FN3_dom"/>
</dbReference>
<keyword evidence="7" id="KW-0119">Carbohydrate metabolism</keyword>
<feature type="domain" description="GH18" evidence="13">
    <location>
        <begin position="238"/>
        <end position="610"/>
    </location>
</feature>
<evidence type="ECO:0000256" key="5">
    <source>
        <dbReference type="ARBA" id="ARBA00022801"/>
    </source>
</evidence>
<dbReference type="InterPro" id="IPR017853">
    <property type="entry name" value="GH"/>
</dbReference>
<evidence type="ECO:0000256" key="10">
    <source>
        <dbReference type="RuleBase" id="RU000489"/>
    </source>
</evidence>
<evidence type="ECO:0000256" key="3">
    <source>
        <dbReference type="ARBA" id="ARBA00012729"/>
    </source>
</evidence>
<dbReference type="Pfam" id="PF00041">
    <property type="entry name" value="fn3"/>
    <property type="match status" value="1"/>
</dbReference>
<proteinExistence type="inferred from homology"/>
<dbReference type="Gene3D" id="3.20.20.80">
    <property type="entry name" value="Glycosidases"/>
    <property type="match status" value="1"/>
</dbReference>
<evidence type="ECO:0000259" key="12">
    <source>
        <dbReference type="PROSITE" id="PS50853"/>
    </source>
</evidence>
<feature type="chain" id="PRO_5012433239" description="chitinase" evidence="11">
    <location>
        <begin position="34"/>
        <end position="610"/>
    </location>
</feature>
<dbReference type="RefSeq" id="WP_076525830.1">
    <property type="nucleotide sequence ID" value="NZ_CP048103.1"/>
</dbReference>
<feature type="signal peptide" evidence="11">
    <location>
        <begin position="1"/>
        <end position="33"/>
    </location>
</feature>
<dbReference type="SMR" id="A0A1N7NU48"/>
<evidence type="ECO:0000256" key="8">
    <source>
        <dbReference type="ARBA" id="ARBA00023295"/>
    </source>
</evidence>
<keyword evidence="5 10" id="KW-0378">Hydrolase</keyword>
<dbReference type="SUPFAM" id="SSF51445">
    <property type="entry name" value="(Trans)glycosidases"/>
    <property type="match status" value="1"/>
</dbReference>
<dbReference type="PROSITE" id="PS01095">
    <property type="entry name" value="GH18_1"/>
    <property type="match status" value="1"/>
</dbReference>
<dbReference type="SUPFAM" id="SSF81296">
    <property type="entry name" value="E set domains"/>
    <property type="match status" value="1"/>
</dbReference>
<evidence type="ECO:0000256" key="1">
    <source>
        <dbReference type="ARBA" id="ARBA00000822"/>
    </source>
</evidence>
<dbReference type="InterPro" id="IPR029070">
    <property type="entry name" value="Chitinase_insertion_sf"/>
</dbReference>
<comment type="similarity">
    <text evidence="2">Belongs to the glycosyl hydrolase 18 family. Chitinase class II subfamily.</text>
</comment>
<dbReference type="InterPro" id="IPR014756">
    <property type="entry name" value="Ig_E-set"/>
</dbReference>
<dbReference type="PROSITE" id="PS51910">
    <property type="entry name" value="GH18_2"/>
    <property type="match status" value="1"/>
</dbReference>
<dbReference type="SUPFAM" id="SSF54556">
    <property type="entry name" value="Chitinase insertion domain"/>
    <property type="match status" value="1"/>
</dbReference>
<dbReference type="InterPro" id="IPR001579">
    <property type="entry name" value="Glyco_hydro_18_chit_AS"/>
</dbReference>
<accession>A0A1N7NU48</accession>
<evidence type="ECO:0000256" key="6">
    <source>
        <dbReference type="ARBA" id="ARBA00023024"/>
    </source>
</evidence>
<dbReference type="SUPFAM" id="SSF49265">
    <property type="entry name" value="Fibronectin type III"/>
    <property type="match status" value="1"/>
</dbReference>
<feature type="domain" description="Fibronectin type-III" evidence="12">
    <location>
        <begin position="143"/>
        <end position="228"/>
    </location>
</feature>
<evidence type="ECO:0000256" key="9">
    <source>
        <dbReference type="ARBA" id="ARBA00023326"/>
    </source>
</evidence>
<dbReference type="InterPro" id="IPR036116">
    <property type="entry name" value="FN3_sf"/>
</dbReference>
<protein>
    <recommendedName>
        <fullName evidence="3">chitinase</fullName>
        <ecNumber evidence="3">3.2.1.14</ecNumber>
    </recommendedName>
</protein>
<evidence type="ECO:0000256" key="4">
    <source>
        <dbReference type="ARBA" id="ARBA00022729"/>
    </source>
</evidence>
<dbReference type="CDD" id="cd06548">
    <property type="entry name" value="GH18_chitinase"/>
    <property type="match status" value="1"/>
</dbReference>
<evidence type="ECO:0000256" key="7">
    <source>
        <dbReference type="ARBA" id="ARBA00023277"/>
    </source>
</evidence>
<dbReference type="GO" id="GO:0008843">
    <property type="term" value="F:endochitinase activity"/>
    <property type="evidence" value="ECO:0007669"/>
    <property type="project" value="UniProtKB-EC"/>
</dbReference>
<dbReference type="InterPro" id="IPR000677">
    <property type="entry name" value="Chitinase-like"/>
</dbReference>
<dbReference type="InterPro" id="IPR011583">
    <property type="entry name" value="Chitinase_II/V-like_cat"/>
</dbReference>
<dbReference type="SMART" id="SM00060">
    <property type="entry name" value="FN3"/>
    <property type="match status" value="1"/>
</dbReference>
<dbReference type="FunFam" id="2.60.40.10:FF:001114">
    <property type="entry name" value="Chitinase A1"/>
    <property type="match status" value="1"/>
</dbReference>
<keyword evidence="9" id="KW-0624">Polysaccharide degradation</keyword>
<organism evidence="14 15">
    <name type="scientific">Kroppenstedtia eburnea</name>
    <dbReference type="NCBI Taxonomy" id="714067"/>
    <lineage>
        <taxon>Bacteria</taxon>
        <taxon>Bacillati</taxon>
        <taxon>Bacillota</taxon>
        <taxon>Bacilli</taxon>
        <taxon>Bacillales</taxon>
        <taxon>Thermoactinomycetaceae</taxon>
        <taxon>Kroppenstedtia</taxon>
    </lineage>
</organism>
<sequence length="610" mass="67958">MLSRRSVPFKVLTLCLTLLLSVTLYPGFQSVQAAASGPPGAVVLNHTHWNNDGNYKIEMNMWWGNNGSSWKLYENGKLIHEEDLKDNSPQAQYAFKEFTKKAVGTYKYQAELINSHGITESNEVIVKVPGEGEIPGDEDAPTAPQNLRLEGKTDQTVSLKWDASTDQVGVTGYEVYRNDVRIATVQTTSYRDTGLTPATEYTYYVKAFDAAGNISEPSNRLVVTTSEGGGGDPGQSGRKVIAYYPGWATYDRNYQVADIDAEKVTHINYAFANIANGEVVVGDVYADTDKAFPGDCWEPGCKRGNFNQLNKLKQKHPHLKTLISVGGWTWSNNFSDAALTDASRTKFADSAVRFIREWGFDGVDLDWEYPVEGGLVDGRPEDKRNFTLLLQKVRQKLDEAGKQDGKEYLLTIASGANPNYVKNTELDQVQAQLDWINIMTYDFHGGWENVSGNNAPLYFDPKDPSPGATSFYVDAAVEGHLKAGVPKNKLILGMPFYGRGWTGCDGTDHGLYQSCSGPSEGTWEAGVFDFSHLEKDYINKNGYTRHWNDQAKVPYLYNPANKTFISYDDVESIGYKTDYIKSKELAGAMFWELSSDRNGTLLNKVYNDFK</sequence>
<dbReference type="PANTHER" id="PTHR11177:SF317">
    <property type="entry name" value="CHITINASE 12-RELATED"/>
    <property type="match status" value="1"/>
</dbReference>
<dbReference type="GO" id="GO:0008061">
    <property type="term" value="F:chitin binding"/>
    <property type="evidence" value="ECO:0007669"/>
    <property type="project" value="InterPro"/>
</dbReference>
<dbReference type="GO" id="GO:0006032">
    <property type="term" value="P:chitin catabolic process"/>
    <property type="evidence" value="ECO:0007669"/>
    <property type="project" value="UniProtKB-KW"/>
</dbReference>
<keyword evidence="6" id="KW-0146">Chitin degradation</keyword>
<dbReference type="PANTHER" id="PTHR11177">
    <property type="entry name" value="CHITINASE"/>
    <property type="match status" value="1"/>
</dbReference>
<evidence type="ECO:0000259" key="13">
    <source>
        <dbReference type="PROSITE" id="PS51910"/>
    </source>
</evidence>
<dbReference type="InterPro" id="IPR013783">
    <property type="entry name" value="Ig-like_fold"/>
</dbReference>
<evidence type="ECO:0000256" key="11">
    <source>
        <dbReference type="SAM" id="SignalP"/>
    </source>
</evidence>
<dbReference type="Gene3D" id="2.60.40.10">
    <property type="entry name" value="Immunoglobulins"/>
    <property type="match status" value="2"/>
</dbReference>
<comment type="catalytic activity">
    <reaction evidence="1">
        <text>Random endo-hydrolysis of N-acetyl-beta-D-glucosaminide (1-&gt;4)-beta-linkages in chitin and chitodextrins.</text>
        <dbReference type="EC" id="3.2.1.14"/>
    </reaction>
</comment>
<dbReference type="InterPro" id="IPR001223">
    <property type="entry name" value="Glyco_hydro18_cat"/>
</dbReference>
<dbReference type="CDD" id="cd00063">
    <property type="entry name" value="FN3"/>
    <property type="match status" value="1"/>
</dbReference>
<gene>
    <name evidence="14" type="ORF">SAMN05421790_11047</name>
</gene>
<dbReference type="InterPro" id="IPR013540">
    <property type="entry name" value="ChitinaseA_N"/>
</dbReference>
<dbReference type="InterPro" id="IPR050314">
    <property type="entry name" value="Glycosyl_Hydrlase_18"/>
</dbReference>
<dbReference type="PRINTS" id="PR00551">
    <property type="entry name" value="2SGLOBULIN"/>
</dbReference>
<dbReference type="EMBL" id="FTOD01000010">
    <property type="protein sequence ID" value="SIT01822.1"/>
    <property type="molecule type" value="Genomic_DNA"/>
</dbReference>
<evidence type="ECO:0000313" key="14">
    <source>
        <dbReference type="EMBL" id="SIT01822.1"/>
    </source>
</evidence>
<dbReference type="SMART" id="SM00636">
    <property type="entry name" value="Glyco_18"/>
    <property type="match status" value="1"/>
</dbReference>
<name>A0A1N7NU48_9BACL</name>
<dbReference type="Gene3D" id="3.10.50.10">
    <property type="match status" value="1"/>
</dbReference>
<dbReference type="Pfam" id="PF00704">
    <property type="entry name" value="Glyco_hydro_18"/>
    <property type="match status" value="1"/>
</dbReference>
<evidence type="ECO:0000313" key="15">
    <source>
        <dbReference type="Proteomes" id="UP000186795"/>
    </source>
</evidence>
<reference evidence="15" key="1">
    <citation type="submission" date="2017-01" db="EMBL/GenBank/DDBJ databases">
        <authorList>
            <person name="Varghese N."/>
            <person name="Submissions S."/>
        </authorList>
    </citation>
    <scope>NUCLEOTIDE SEQUENCE [LARGE SCALE GENOMIC DNA]</scope>
    <source>
        <strain evidence="15">DSM 45196</strain>
    </source>
</reference>
<evidence type="ECO:0000256" key="2">
    <source>
        <dbReference type="ARBA" id="ARBA00009121"/>
    </source>
</evidence>
<dbReference type="OrthoDB" id="9775889at2"/>
<dbReference type="EC" id="3.2.1.14" evidence="3"/>
<dbReference type="Pfam" id="PF08329">
    <property type="entry name" value="ChitinaseA_N"/>
    <property type="match status" value="1"/>
</dbReference>
<keyword evidence="4 11" id="KW-0732">Signal</keyword>